<feature type="domain" description="Zn(2)-C6 fungal-type" evidence="3">
    <location>
        <begin position="1689"/>
        <end position="1734"/>
    </location>
</feature>
<dbReference type="GO" id="GO:0008270">
    <property type="term" value="F:zinc ion binding"/>
    <property type="evidence" value="ECO:0007669"/>
    <property type="project" value="InterPro"/>
</dbReference>
<evidence type="ECO:0000259" key="4">
    <source>
        <dbReference type="SMART" id="SM00360"/>
    </source>
</evidence>
<feature type="compositionally biased region" description="Basic and acidic residues" evidence="2">
    <location>
        <begin position="1839"/>
        <end position="1852"/>
    </location>
</feature>
<name>A0A9Q8Z4N6_CURCL</name>
<feature type="domain" description="Macro" evidence="5">
    <location>
        <begin position="592"/>
        <end position="725"/>
    </location>
</feature>
<feature type="compositionally biased region" description="Acidic residues" evidence="2">
    <location>
        <begin position="109"/>
        <end position="126"/>
    </location>
</feature>
<feature type="domain" description="Macro" evidence="5">
    <location>
        <begin position="1131"/>
        <end position="1255"/>
    </location>
</feature>
<feature type="compositionally biased region" description="Basic and acidic residues" evidence="2">
    <location>
        <begin position="1549"/>
        <end position="1571"/>
    </location>
</feature>
<dbReference type="Gene3D" id="3.30.70.330">
    <property type="match status" value="1"/>
</dbReference>
<sequence length="2021" mass="222408">MSSLRLATASNVRAFQNLITALSTGDRKWTHAIEKEALEDEIGRFRVWAGNLGALQKGHSSLDYRLRDSPVSSTNTLKLLQELETNVNEAHAVVSGARLPYEEQTPPEPTEDDDDGFFSADSDDENSSNSSDEPRTELSMRFREIVDIIDNLYKLSVRIRTPGLRSRSLKASSYTQKDPETGIDIFDVYAEQDLKHVKELVSFLRQPYVGDSVQEEHDFLIKRLSAAVTLRRRHFKYWKRHRDKLSSAEVADEVQEVKVAAPVDGAAQVHDDGVGKNPTVPVATTLKEAPSQKTGKTLLSGTEATQLHQPLDDIIDNKSVTSYAVTTSSAHTAGLFAPQDTAKEDPGEHIYYRTYSHTVVHTKTVRARTYSFAAAENGLSMKQATARFGDVQSIQTLFPESQLETIAKVGEATAVDMREKCPICYASADAEELDDLQSHIANHLERIATFALPHGSEDDSDGASGIASPGSASSRSLLGSVSEGMADEQTENQDSTLQPDQTESVDVAGPGGDALSAENLQHLPDTSRNTLEIIAERLNSPDSSYHPELAQISNTPLPFEVKDIPTLSSLYRSMQLVQTDQSYAPNDVYNRTISFCSHNLTKLKVDAIVNNAPLTLTQSPAPGTLHHAIIKAGGSFLLQEVMSRGRLKPGNVTWTRGYALPSSFVIHAAAPTFVGEDGLIKFNLLGDCYRNALDMAAELGVKTIAFPCLGTGGGIFPPRQAARTVLQAVRDYLDARSENRLERIVFCTMAAEDRKAYTDFFPVFFPPTHSDIDKARLSTSSPNHALLRFRILEALVQVQKAIKVLGSGLIKYVSVAQEDVTILRLIDAALDSAHEKSHGSGGFTINQDNLDLLSSVLLDLCGRIIEMAQIAKEHTARTYQELRNEADKDMLATHGYSLRQYLIYCGTLMGSLNQALTSERLDPDTIEATLALEGYMREADRPSVRDKPFILDPVSSGGPADERQVLSTTFFHDSIAMSAYNQDSRDQHHPGSSLFIDNLDPIVTESSLFQLFKDKYSSTKSAKIIFDPLSSKLPGYGFVRFGSKEDQQKAVVEMQGVYCGSRPMRIPLARPNDIFDPQDDETSLKDSVSPVSHRQDIVKLHQIPSVARFYQLGAIEAQSTLAPPSASFNDTVCLIKEDITKLEVDVIVNVTDKSFLGMGTLDRTIFRKGGPELQSKLERIGECKMGDVVTTAGYLLPAKHILHVIPPGVFRSDTKTVLRNIYREILLKATYLNAKSVAIPCIGMGPPRDCAALAMEEIRRFLQSKEPGGLEKIVFTVYSSNNESIYRRLLPVYFPPPEGAPANRLEGQSFKRAETLLSKPTSGPSGSQSSLLEQTSQRMSEEEPLATATARVFVTEFDQTTPQPICEDLCIIRVFRDSFTFSRDSYHLESLPLMSFGIKADTKWYYGTGFYDLTISEVQRDNSPPGDKATVHIRFGGQSDEDAMCQALAQAITQAVQEQKDRDKDKENEKGDEKEEDGSDIEDDELRVKPPLLRKNAGELVKPAFRPPSRRSPSSMPGTPTYSKAMQFDEQFLPDASVPPPSQARRRRPTDAGDGKGKERMLERKTKRIENEAGEYISARRGAREPLNDPTHNAARYSRTIFLPSDSSSSGSERSRSNRTAITNKNNEIRLRIDANAPLSLQFNGDMEGRTLRMIPAENGMADLVISGGRETAFPNSDQGAEPANPARKTKGLACINCKKAYLRCDFQHPCGRCMALGKQKTCEYGETRPRFISESDLQFMETQEAVRRGDIASSSAVDVARSVSDTDLRDNQNRYNVRDEPESSTSALGPGSSSGVFDSRASVLPTIEPSIPRISQDSDSENSLFKSRRLRSVSKFQNPEENKEGEADRQGGDPGPFSGGGIRDRIRRLLAGSRAKPRVAAPGVAAGVAAAGATAATAAGRMPDVYSDPKDDRNRQNVSDKREDLPSAPRSGIFSSSSSNLGKNEKKGRGDSLDDLDIRIIAHLTNDLRSRPTSYIGQNINDMAVELNTDTETLLAHLLVLEEKGRVHRTLDGETWVIDA</sequence>
<feature type="compositionally biased region" description="Polar residues" evidence="2">
    <location>
        <begin position="492"/>
        <end position="504"/>
    </location>
</feature>
<evidence type="ECO:0000313" key="6">
    <source>
        <dbReference type="EMBL" id="USP75796.1"/>
    </source>
</evidence>
<reference evidence="6" key="1">
    <citation type="submission" date="2021-12" db="EMBL/GenBank/DDBJ databases">
        <title>Curvularia clavata genome.</title>
        <authorList>
            <person name="Cao Y."/>
        </authorList>
    </citation>
    <scope>NUCLEOTIDE SEQUENCE</scope>
    <source>
        <strain evidence="6">Yc1106</strain>
    </source>
</reference>
<accession>A0A9Q8Z4N6</accession>
<evidence type="ECO:0000259" key="3">
    <source>
        <dbReference type="SMART" id="SM00066"/>
    </source>
</evidence>
<dbReference type="InterPro" id="IPR001138">
    <property type="entry name" value="Zn2Cys6_DnaBD"/>
</dbReference>
<feature type="region of interest" description="Disordered" evidence="2">
    <location>
        <begin position="1902"/>
        <end position="1951"/>
    </location>
</feature>
<dbReference type="Pfam" id="PF01661">
    <property type="entry name" value="Macro"/>
    <property type="match status" value="2"/>
</dbReference>
<feature type="compositionally biased region" description="Acidic residues" evidence="2">
    <location>
        <begin position="1474"/>
        <end position="1485"/>
    </location>
</feature>
<dbReference type="SMART" id="SM00506">
    <property type="entry name" value="A1pp"/>
    <property type="match status" value="2"/>
</dbReference>
<dbReference type="Pfam" id="PF00076">
    <property type="entry name" value="RRM_1"/>
    <property type="match status" value="1"/>
</dbReference>
<dbReference type="InterPro" id="IPR043472">
    <property type="entry name" value="Macro_dom-like"/>
</dbReference>
<dbReference type="Gene3D" id="3.40.220.10">
    <property type="entry name" value="Leucine Aminopeptidase, subunit E, domain 1"/>
    <property type="match status" value="2"/>
</dbReference>
<dbReference type="InterPro" id="IPR036864">
    <property type="entry name" value="Zn2-C6_fun-type_DNA-bd_sf"/>
</dbReference>
<feature type="region of interest" description="Disordered" evidence="2">
    <location>
        <begin position="1317"/>
        <end position="1342"/>
    </location>
</feature>
<protein>
    <submittedName>
        <fullName evidence="6">MACRO domain containing protein</fullName>
    </submittedName>
</protein>
<feature type="domain" description="RRM" evidence="4">
    <location>
        <begin position="993"/>
        <end position="1067"/>
    </location>
</feature>
<feature type="compositionally biased region" description="Gly residues" evidence="2">
    <location>
        <begin position="1853"/>
        <end position="1862"/>
    </location>
</feature>
<keyword evidence="1" id="KW-0539">Nucleus</keyword>
<evidence type="ECO:0000256" key="2">
    <source>
        <dbReference type="SAM" id="MobiDB-lite"/>
    </source>
</evidence>
<proteinExistence type="predicted"/>
<dbReference type="Proteomes" id="UP001056012">
    <property type="component" value="Chromosome 2"/>
</dbReference>
<dbReference type="SUPFAM" id="SSF57701">
    <property type="entry name" value="Zn2/Cys6 DNA-binding domain"/>
    <property type="match status" value="1"/>
</dbReference>
<dbReference type="InterPro" id="IPR035979">
    <property type="entry name" value="RBD_domain_sf"/>
</dbReference>
<dbReference type="GO" id="GO:0000981">
    <property type="term" value="F:DNA-binding transcription factor activity, RNA polymerase II-specific"/>
    <property type="evidence" value="ECO:0007669"/>
    <property type="project" value="InterPro"/>
</dbReference>
<feature type="compositionally biased region" description="Polar residues" evidence="2">
    <location>
        <begin position="1814"/>
        <end position="1826"/>
    </location>
</feature>
<feature type="region of interest" description="Disordered" evidence="2">
    <location>
        <begin position="453"/>
        <end position="523"/>
    </location>
</feature>
<feature type="compositionally biased region" description="Low complexity" evidence="2">
    <location>
        <begin position="462"/>
        <end position="484"/>
    </location>
</feature>
<keyword evidence="7" id="KW-1185">Reference proteome</keyword>
<dbReference type="PANTHER" id="PTHR11106">
    <property type="entry name" value="GANGLIOSIDE INDUCED DIFFERENTIATION ASSOCIATED PROTEIN 2-RELATED"/>
    <property type="match status" value="1"/>
</dbReference>
<feature type="compositionally biased region" description="Basic and acidic residues" evidence="2">
    <location>
        <begin position="1908"/>
        <end position="1926"/>
    </location>
</feature>
<dbReference type="InterPro" id="IPR000504">
    <property type="entry name" value="RRM_dom"/>
</dbReference>
<dbReference type="SMART" id="SM00360">
    <property type="entry name" value="RRM"/>
    <property type="match status" value="1"/>
</dbReference>
<dbReference type="InterPro" id="IPR002589">
    <property type="entry name" value="Macro_dom"/>
</dbReference>
<evidence type="ECO:0000256" key="1">
    <source>
        <dbReference type="ARBA" id="ARBA00023242"/>
    </source>
</evidence>
<evidence type="ECO:0000259" key="5">
    <source>
        <dbReference type="SMART" id="SM00506"/>
    </source>
</evidence>
<organism evidence="6 7">
    <name type="scientific">Curvularia clavata</name>
    <dbReference type="NCBI Taxonomy" id="95742"/>
    <lineage>
        <taxon>Eukaryota</taxon>
        <taxon>Fungi</taxon>
        <taxon>Dikarya</taxon>
        <taxon>Ascomycota</taxon>
        <taxon>Pezizomycotina</taxon>
        <taxon>Dothideomycetes</taxon>
        <taxon>Pleosporomycetidae</taxon>
        <taxon>Pleosporales</taxon>
        <taxon>Pleosporineae</taxon>
        <taxon>Pleosporaceae</taxon>
        <taxon>Curvularia</taxon>
    </lineage>
</organism>
<dbReference type="Gene3D" id="4.10.240.10">
    <property type="entry name" value="Zn(2)-C6 fungal-type DNA-binding domain"/>
    <property type="match status" value="1"/>
</dbReference>
<dbReference type="EMBL" id="CP089275">
    <property type="protein sequence ID" value="USP75796.1"/>
    <property type="molecule type" value="Genomic_DNA"/>
</dbReference>
<feature type="compositionally biased region" description="Low complexity" evidence="2">
    <location>
        <begin position="1754"/>
        <end position="1764"/>
    </location>
</feature>
<dbReference type="VEuPathDB" id="FungiDB:yc1106_03070"/>
<feature type="region of interest" description="Disordered" evidence="2">
    <location>
        <begin position="94"/>
        <end position="136"/>
    </location>
</feature>
<dbReference type="GO" id="GO:0003723">
    <property type="term" value="F:RNA binding"/>
    <property type="evidence" value="ECO:0007669"/>
    <property type="project" value="InterPro"/>
</dbReference>
<feature type="compositionally biased region" description="Polar residues" evidence="2">
    <location>
        <begin position="1318"/>
        <end position="1338"/>
    </location>
</feature>
<feature type="compositionally biased region" description="Basic and acidic residues" evidence="2">
    <location>
        <begin position="1765"/>
        <end position="1782"/>
    </location>
</feature>
<feature type="compositionally biased region" description="Basic and acidic residues" evidence="2">
    <location>
        <begin position="1458"/>
        <end position="1473"/>
    </location>
</feature>
<dbReference type="SMART" id="SM00066">
    <property type="entry name" value="GAL4"/>
    <property type="match status" value="1"/>
</dbReference>
<dbReference type="InterPro" id="IPR012677">
    <property type="entry name" value="Nucleotide-bd_a/b_plait_sf"/>
</dbReference>
<dbReference type="SUPFAM" id="SSF52949">
    <property type="entry name" value="Macro domain-like"/>
    <property type="match status" value="2"/>
</dbReference>
<gene>
    <name evidence="6" type="ORF">yc1106_03070</name>
</gene>
<feature type="compositionally biased region" description="Low complexity" evidence="2">
    <location>
        <begin position="1784"/>
        <end position="1796"/>
    </location>
</feature>
<feature type="region of interest" description="Disordered" evidence="2">
    <location>
        <begin position="1754"/>
        <end position="1863"/>
    </location>
</feature>
<dbReference type="PANTHER" id="PTHR11106:SF27">
    <property type="entry name" value="MACRO DOMAIN-CONTAINING PROTEIN"/>
    <property type="match status" value="1"/>
</dbReference>
<dbReference type="Pfam" id="PF00172">
    <property type="entry name" value="Zn_clus"/>
    <property type="match status" value="1"/>
</dbReference>
<dbReference type="CDD" id="cd00067">
    <property type="entry name" value="GAL4"/>
    <property type="match status" value="1"/>
</dbReference>
<evidence type="ECO:0000313" key="7">
    <source>
        <dbReference type="Proteomes" id="UP001056012"/>
    </source>
</evidence>
<dbReference type="SUPFAM" id="SSF54928">
    <property type="entry name" value="RNA-binding domain, RBD"/>
    <property type="match status" value="1"/>
</dbReference>
<dbReference type="OrthoDB" id="6133115at2759"/>
<feature type="region of interest" description="Disordered" evidence="2">
    <location>
        <begin position="1454"/>
        <end position="1621"/>
    </location>
</feature>